<dbReference type="OrthoDB" id="9775440at2"/>
<keyword evidence="6 11" id="KW-0547">Nucleotide-binding</keyword>
<dbReference type="GO" id="GO:0004814">
    <property type="term" value="F:arginine-tRNA ligase activity"/>
    <property type="evidence" value="ECO:0007669"/>
    <property type="project" value="InterPro"/>
</dbReference>
<keyword evidence="9 11" id="KW-0030">Aminoacyl-tRNA synthetase</keyword>
<dbReference type="KEGG" id="hhs:HHS_00250"/>
<evidence type="ECO:0000256" key="3">
    <source>
        <dbReference type="ARBA" id="ARBA00011209"/>
    </source>
</evidence>
<dbReference type="GO" id="GO:0005524">
    <property type="term" value="F:ATP binding"/>
    <property type="evidence" value="ECO:0007669"/>
    <property type="project" value="UniProtKB-UniRule"/>
</dbReference>
<keyword evidence="8 11" id="KW-0648">Protein biosynthesis</keyword>
<evidence type="ECO:0000259" key="12">
    <source>
        <dbReference type="Pfam" id="PF05746"/>
    </source>
</evidence>
<evidence type="ECO:0000256" key="1">
    <source>
        <dbReference type="ARBA" id="ARBA00004496"/>
    </source>
</evidence>
<proteinExistence type="inferred from homology"/>
<evidence type="ECO:0000256" key="4">
    <source>
        <dbReference type="ARBA" id="ARBA00022490"/>
    </source>
</evidence>
<keyword evidence="14" id="KW-1185">Reference proteome</keyword>
<evidence type="ECO:0000256" key="5">
    <source>
        <dbReference type="ARBA" id="ARBA00022598"/>
    </source>
</evidence>
<evidence type="ECO:0000256" key="2">
    <source>
        <dbReference type="ARBA" id="ARBA00008226"/>
    </source>
</evidence>
<dbReference type="Pfam" id="PF02092">
    <property type="entry name" value="tRNA_synt_2f"/>
    <property type="match status" value="1"/>
</dbReference>
<evidence type="ECO:0000256" key="6">
    <source>
        <dbReference type="ARBA" id="ARBA00022741"/>
    </source>
</evidence>
<dbReference type="HAMAP" id="MF_00255">
    <property type="entry name" value="Gly_tRNA_synth_beta"/>
    <property type="match status" value="1"/>
</dbReference>
<organism evidence="13 14">
    <name type="scientific">Candidatus Pantoea carbekii</name>
    <dbReference type="NCBI Taxonomy" id="1235990"/>
    <lineage>
        <taxon>Bacteria</taxon>
        <taxon>Pseudomonadati</taxon>
        <taxon>Pseudomonadota</taxon>
        <taxon>Gammaproteobacteria</taxon>
        <taxon>Enterobacterales</taxon>
        <taxon>Erwiniaceae</taxon>
        <taxon>Pantoea</taxon>
    </lineage>
</organism>
<dbReference type="EMBL" id="AP012554">
    <property type="protein sequence ID" value="BAN99994.1"/>
    <property type="molecule type" value="Genomic_DNA"/>
</dbReference>
<dbReference type="InterPro" id="IPR006194">
    <property type="entry name" value="Gly-tRNA-synth_heterodimer"/>
</dbReference>
<dbReference type="GO" id="GO:0004820">
    <property type="term" value="F:glycine-tRNA ligase activity"/>
    <property type="evidence" value="ECO:0007669"/>
    <property type="project" value="UniProtKB-UniRule"/>
</dbReference>
<dbReference type="GO" id="GO:0006420">
    <property type="term" value="P:arginyl-tRNA aminoacylation"/>
    <property type="evidence" value="ECO:0007669"/>
    <property type="project" value="InterPro"/>
</dbReference>
<dbReference type="GO" id="GO:0005829">
    <property type="term" value="C:cytosol"/>
    <property type="evidence" value="ECO:0007669"/>
    <property type="project" value="TreeGrafter"/>
</dbReference>
<dbReference type="InterPro" id="IPR008909">
    <property type="entry name" value="DALR_anticod-bd"/>
</dbReference>
<accession>U3U583</accession>
<gene>
    <name evidence="11 13" type="primary">glyS</name>
    <name evidence="13" type="ORF">HHS_00250</name>
</gene>
<dbReference type="SUPFAM" id="SSF109604">
    <property type="entry name" value="HD-domain/PDEase-like"/>
    <property type="match status" value="1"/>
</dbReference>
<dbReference type="InterPro" id="IPR015944">
    <property type="entry name" value="Gly-tRNA-synth_bsu"/>
</dbReference>
<dbReference type="PATRIC" id="fig|1235990.3.peg.24"/>
<dbReference type="GO" id="GO:0006426">
    <property type="term" value="P:glycyl-tRNA aminoacylation"/>
    <property type="evidence" value="ECO:0007669"/>
    <property type="project" value="UniProtKB-UniRule"/>
</dbReference>
<comment type="catalytic activity">
    <reaction evidence="10 11">
        <text>tRNA(Gly) + glycine + ATP = glycyl-tRNA(Gly) + AMP + diphosphate</text>
        <dbReference type="Rhea" id="RHEA:16013"/>
        <dbReference type="Rhea" id="RHEA-COMP:9664"/>
        <dbReference type="Rhea" id="RHEA-COMP:9683"/>
        <dbReference type="ChEBI" id="CHEBI:30616"/>
        <dbReference type="ChEBI" id="CHEBI:33019"/>
        <dbReference type="ChEBI" id="CHEBI:57305"/>
        <dbReference type="ChEBI" id="CHEBI:78442"/>
        <dbReference type="ChEBI" id="CHEBI:78522"/>
        <dbReference type="ChEBI" id="CHEBI:456215"/>
        <dbReference type="EC" id="6.1.1.14"/>
    </reaction>
</comment>
<evidence type="ECO:0000256" key="11">
    <source>
        <dbReference type="HAMAP-Rule" id="MF_00255"/>
    </source>
</evidence>
<evidence type="ECO:0000256" key="9">
    <source>
        <dbReference type="ARBA" id="ARBA00023146"/>
    </source>
</evidence>
<dbReference type="Proteomes" id="UP000016900">
    <property type="component" value="Chromosome"/>
</dbReference>
<evidence type="ECO:0000256" key="10">
    <source>
        <dbReference type="ARBA" id="ARBA00047937"/>
    </source>
</evidence>
<comment type="similarity">
    <text evidence="2 11">Belongs to the class-II aminoacyl-tRNA synthetase family.</text>
</comment>
<evidence type="ECO:0000313" key="14">
    <source>
        <dbReference type="Proteomes" id="UP000016900"/>
    </source>
</evidence>
<dbReference type="Pfam" id="PF05746">
    <property type="entry name" value="DALR_1"/>
    <property type="match status" value="1"/>
</dbReference>
<dbReference type="AlphaFoldDB" id="U3U583"/>
<name>U3U583_9GAMM</name>
<keyword evidence="4 11" id="KW-0963">Cytoplasm</keyword>
<comment type="subunit">
    <text evidence="3 11">Tetramer of two alpha and two beta subunits.</text>
</comment>
<dbReference type="PROSITE" id="PS50861">
    <property type="entry name" value="AA_TRNA_LIGASE_II_GLYAB"/>
    <property type="match status" value="1"/>
</dbReference>
<keyword evidence="5 11" id="KW-0436">Ligase</keyword>
<dbReference type="PANTHER" id="PTHR30075">
    <property type="entry name" value="GLYCYL-TRNA SYNTHETASE"/>
    <property type="match status" value="1"/>
</dbReference>
<dbReference type="EC" id="6.1.1.14" evidence="11"/>
<keyword evidence="7 11" id="KW-0067">ATP-binding</keyword>
<dbReference type="STRING" id="1235990.BMSBPS_0491"/>
<evidence type="ECO:0000256" key="8">
    <source>
        <dbReference type="ARBA" id="ARBA00022917"/>
    </source>
</evidence>
<dbReference type="PRINTS" id="PR01045">
    <property type="entry name" value="TRNASYNTHGB"/>
</dbReference>
<evidence type="ECO:0000256" key="7">
    <source>
        <dbReference type="ARBA" id="ARBA00022840"/>
    </source>
</evidence>
<dbReference type="eggNOG" id="COG0751">
    <property type="taxonomic scope" value="Bacteria"/>
</dbReference>
<feature type="domain" description="DALR anticodon binding" evidence="12">
    <location>
        <begin position="582"/>
        <end position="681"/>
    </location>
</feature>
<evidence type="ECO:0000313" key="13">
    <source>
        <dbReference type="EMBL" id="BAN99994.1"/>
    </source>
</evidence>
<dbReference type="NCBIfam" id="TIGR00211">
    <property type="entry name" value="glyS"/>
    <property type="match status" value="1"/>
</dbReference>
<protein>
    <recommendedName>
        <fullName evidence="11">Glycine--tRNA ligase beta subunit</fullName>
        <ecNumber evidence="11">6.1.1.14</ecNumber>
    </recommendedName>
    <alternativeName>
        <fullName evidence="11">Glycyl-tRNA synthetase beta subunit</fullName>
        <shortName evidence="11">GlyRS</shortName>
    </alternativeName>
</protein>
<comment type="subcellular location">
    <subcellularLocation>
        <location evidence="1 11">Cytoplasm</location>
    </subcellularLocation>
</comment>
<dbReference type="PANTHER" id="PTHR30075:SF2">
    <property type="entry name" value="GLYCINE--TRNA LIGASE, CHLOROPLASTIC_MITOCHONDRIAL 2"/>
    <property type="match status" value="1"/>
</dbReference>
<reference evidence="13 14" key="1">
    <citation type="submission" date="2012-10" db="EMBL/GenBank/DDBJ databases">
        <title>Genome sequence of the symbiont of the pentatomidae stink bug Halyomorpha halys.</title>
        <authorList>
            <person name="Kobayashi H."/>
            <person name="Fujii-Muramatsu R."/>
            <person name="Takeishi K."/>
            <person name="Noda H."/>
        </authorList>
    </citation>
    <scope>NUCLEOTIDE SEQUENCE [LARGE SCALE GENOMIC DNA]</scope>
</reference>
<sequence length="690" mass="78002">MNEKTFLVEIGTEELPPKVLRSLAEAFATRLSVGLNNAGLAYRKVNWFATPRRLALKVAHLATMQLDREIENRGPPISKAFDSNGIATKEAHAWACRNGITLNQAKCFNNKKGEYLAYHTFIKGQQAQSLLPGIVATALSKLPIPKLMRWGTSDIQFVRPIHTVTLLLNDALIPATILGVQSNRVIYGHRFMGKQKLILEHADQYPQILLERGKVIADYNLRKSEIKKTAEIIAYQLNGNVDLSDNLLEEVTSLVEWPVVLRAKFEEKFLSVPTEALVYTMKVDQKYFPIYSHDGHLLPYFIFVANIESKDVKQVIKGNEKVVRARFSDAKFFFNTDRKQSLEDNLKNLKNILFQKELGTLREKTSRIIALAKWIAIKIGANVNHAARAALLSKCDLVTNMVCEFTDMQGIIGMHYARCDGEVEDVAVAINEHYQPRFSGDNVPANLVSCAVAIADKIDTLAGIFGVNQPPKGDKDPFALRRSALGVLRIIVEKRLPLDLQTLTEEAVRLYGAKINNVNIVNKIIDFILGRFYTWYQQKGYEITIIQAVMVCRPTRPADFDARVKAISQLYFLKEWNLLVIANKRISNILAKSKLSDRLNDNIQIALLKENAEIQLANFITVLNEKLQPHFEKGCYMEALIELAKLVDPINNFFNNVMVNTDDSNIRINRLTLLAKIRDLFLQIADISIL</sequence>